<protein>
    <submittedName>
        <fullName evidence="5">Ribose 5-phosphate isomerase B</fullName>
        <ecNumber evidence="5">5.3.1.6</ecNumber>
    </submittedName>
</protein>
<dbReference type="GO" id="GO:0019316">
    <property type="term" value="P:D-allose catabolic process"/>
    <property type="evidence" value="ECO:0007669"/>
    <property type="project" value="TreeGrafter"/>
</dbReference>
<dbReference type="NCBIfam" id="TIGR00689">
    <property type="entry name" value="rpiB_lacA_lacB"/>
    <property type="match status" value="1"/>
</dbReference>
<feature type="binding site" evidence="4">
    <location>
        <begin position="67"/>
        <end position="71"/>
    </location>
    <ligand>
        <name>D-ribulose 5-phosphate</name>
        <dbReference type="ChEBI" id="CHEBI:58121"/>
    </ligand>
</feature>
<dbReference type="GO" id="GO:0004751">
    <property type="term" value="F:ribose-5-phosphate isomerase activity"/>
    <property type="evidence" value="ECO:0007669"/>
    <property type="project" value="UniProtKB-EC"/>
</dbReference>
<dbReference type="PANTHER" id="PTHR30345">
    <property type="entry name" value="RIBOSE-5-PHOSPHATE ISOMERASE B"/>
    <property type="match status" value="1"/>
</dbReference>
<sequence>MKIAIGSDHGGYELKQKFIEELKNNYQVEVIDCGCDGTDSVDYPDYGQKVGETVVSGAADRGIVICGTGIGISISANKVPGVRAALCTNEYMAMMTRKHNNANVLALGARVVGDELAKDILRVWMTTEFEGGRHQRRLDKISAIEAKYSRS</sequence>
<dbReference type="InterPro" id="IPR003500">
    <property type="entry name" value="RpiB_LacA_LacB"/>
</dbReference>
<dbReference type="SUPFAM" id="SSF89623">
    <property type="entry name" value="Ribose/Galactose isomerase RpiB/AlsB"/>
    <property type="match status" value="1"/>
</dbReference>
<dbReference type="InterPro" id="IPR004785">
    <property type="entry name" value="RpiB"/>
</dbReference>
<dbReference type="Pfam" id="PF02502">
    <property type="entry name" value="LacAB_rpiB"/>
    <property type="match status" value="1"/>
</dbReference>
<accession>A0A7X2T9N5</accession>
<dbReference type="AlphaFoldDB" id="A0A7X2T9N5"/>
<feature type="active site" description="Proton donor" evidence="3">
    <location>
        <position position="99"/>
    </location>
</feature>
<dbReference type="InterPro" id="IPR036569">
    <property type="entry name" value="RpiB_LacA_LacB_sf"/>
</dbReference>
<evidence type="ECO:0000313" key="5">
    <source>
        <dbReference type="EMBL" id="MSS19719.1"/>
    </source>
</evidence>
<feature type="binding site" evidence="4">
    <location>
        <position position="110"/>
    </location>
    <ligand>
        <name>D-ribulose 5-phosphate</name>
        <dbReference type="ChEBI" id="CHEBI:58121"/>
    </ligand>
</feature>
<evidence type="ECO:0000256" key="4">
    <source>
        <dbReference type="PIRSR" id="PIRSR005384-2"/>
    </source>
</evidence>
<feature type="active site" description="Proton acceptor" evidence="3">
    <location>
        <position position="66"/>
    </location>
</feature>
<dbReference type="GO" id="GO:0009052">
    <property type="term" value="P:pentose-phosphate shunt, non-oxidative branch"/>
    <property type="evidence" value="ECO:0007669"/>
    <property type="project" value="TreeGrafter"/>
</dbReference>
<evidence type="ECO:0000313" key="6">
    <source>
        <dbReference type="Proteomes" id="UP000461754"/>
    </source>
</evidence>
<feature type="binding site" evidence="4">
    <location>
        <position position="137"/>
    </location>
    <ligand>
        <name>D-ribulose 5-phosphate</name>
        <dbReference type="ChEBI" id="CHEBI:58121"/>
    </ligand>
</feature>
<dbReference type="NCBIfam" id="NF004051">
    <property type="entry name" value="PRK05571.1"/>
    <property type="match status" value="1"/>
</dbReference>
<evidence type="ECO:0000256" key="1">
    <source>
        <dbReference type="ARBA" id="ARBA00008754"/>
    </source>
</evidence>
<dbReference type="Gene3D" id="3.40.1400.10">
    <property type="entry name" value="Sugar-phosphate isomerase, RpiB/LacA/LacB"/>
    <property type="match status" value="1"/>
</dbReference>
<dbReference type="EMBL" id="VUMO01000005">
    <property type="protein sequence ID" value="MSS19719.1"/>
    <property type="molecule type" value="Genomic_DNA"/>
</dbReference>
<dbReference type="NCBIfam" id="TIGR01120">
    <property type="entry name" value="rpiB"/>
    <property type="match status" value="1"/>
</dbReference>
<name>A0A7X2T9N5_9FIRM</name>
<keyword evidence="6" id="KW-1185">Reference proteome</keyword>
<dbReference type="PANTHER" id="PTHR30345:SF0">
    <property type="entry name" value="DNA DAMAGE-REPAIR_TOLERATION PROTEIN DRT102"/>
    <property type="match status" value="1"/>
</dbReference>
<evidence type="ECO:0000256" key="2">
    <source>
        <dbReference type="ARBA" id="ARBA00023235"/>
    </source>
</evidence>
<keyword evidence="2 5" id="KW-0413">Isomerase</keyword>
<feature type="binding site" evidence="4">
    <location>
        <position position="100"/>
    </location>
    <ligand>
        <name>D-ribulose 5-phosphate</name>
        <dbReference type="ChEBI" id="CHEBI:58121"/>
    </ligand>
</feature>
<dbReference type="Proteomes" id="UP000461754">
    <property type="component" value="Unassembled WGS sequence"/>
</dbReference>
<comment type="caution">
    <text evidence="5">The sequence shown here is derived from an EMBL/GenBank/DDBJ whole genome shotgun (WGS) entry which is preliminary data.</text>
</comment>
<dbReference type="PIRSF" id="PIRSF005384">
    <property type="entry name" value="RpiB_LacA_B"/>
    <property type="match status" value="1"/>
</dbReference>
<proteinExistence type="inferred from homology"/>
<dbReference type="RefSeq" id="WP_154576127.1">
    <property type="nucleotide sequence ID" value="NZ_VUMO01000005.1"/>
</dbReference>
<gene>
    <name evidence="5" type="primary">rpiB</name>
    <name evidence="5" type="ORF">FYJ52_04785</name>
</gene>
<dbReference type="EC" id="5.3.1.6" evidence="5"/>
<organism evidence="5 6">
    <name type="scientific">Pseudoramibacter porci</name>
    <dbReference type="NCBI Taxonomy" id="2606631"/>
    <lineage>
        <taxon>Bacteria</taxon>
        <taxon>Bacillati</taxon>
        <taxon>Bacillota</taxon>
        <taxon>Clostridia</taxon>
        <taxon>Eubacteriales</taxon>
        <taxon>Eubacteriaceae</taxon>
        <taxon>Pseudoramibacter</taxon>
    </lineage>
</organism>
<feature type="binding site" evidence="4">
    <location>
        <begin position="8"/>
        <end position="9"/>
    </location>
    <ligand>
        <name>D-ribulose 5-phosphate</name>
        <dbReference type="ChEBI" id="CHEBI:58121"/>
    </ligand>
</feature>
<comment type="similarity">
    <text evidence="1">Belongs to the LacAB/RpiB family.</text>
</comment>
<feature type="binding site" evidence="4">
    <location>
        <position position="133"/>
    </location>
    <ligand>
        <name>D-ribulose 5-phosphate</name>
        <dbReference type="ChEBI" id="CHEBI:58121"/>
    </ligand>
</feature>
<evidence type="ECO:0000256" key="3">
    <source>
        <dbReference type="PIRSR" id="PIRSR005384-1"/>
    </source>
</evidence>
<reference evidence="5 6" key="1">
    <citation type="submission" date="2019-08" db="EMBL/GenBank/DDBJ databases">
        <title>In-depth cultivation of the pig gut microbiome towards novel bacterial diversity and tailored functional studies.</title>
        <authorList>
            <person name="Wylensek D."/>
            <person name="Hitch T.C.A."/>
            <person name="Clavel T."/>
        </authorList>
    </citation>
    <scope>NUCLEOTIDE SEQUENCE [LARGE SCALE GENOMIC DNA]</scope>
    <source>
        <strain evidence="5 6">RF-744-FAT-4</strain>
    </source>
</reference>